<reference evidence="6 7" key="1">
    <citation type="submission" date="2015-12" db="EMBL/GenBank/DDBJ databases">
        <authorList>
            <person name="Shamseldin A."/>
            <person name="Moawad H."/>
            <person name="Abd El-Rahim W.M."/>
            <person name="Sadowsky M.J."/>
        </authorList>
    </citation>
    <scope>NUCLEOTIDE SEQUENCE [LARGE SCALE GENOMIC DNA]</scope>
    <source>
        <strain evidence="6 7">ZGT118</strain>
    </source>
</reference>
<dbReference type="SMART" id="SM00100">
    <property type="entry name" value="cNMP"/>
    <property type="match status" value="1"/>
</dbReference>
<dbReference type="AlphaFoldDB" id="A0A0X3TH62"/>
<feature type="domain" description="HTH crp-type" evidence="5">
    <location>
        <begin position="144"/>
        <end position="212"/>
    </location>
</feature>
<dbReference type="InterPro" id="IPR036388">
    <property type="entry name" value="WH-like_DNA-bd_sf"/>
</dbReference>
<accession>A0A0X3TH62</accession>
<feature type="domain" description="Cyclic nucleotide-binding" evidence="4">
    <location>
        <begin position="10"/>
        <end position="105"/>
    </location>
</feature>
<dbReference type="OrthoDB" id="190787at2"/>
<dbReference type="EMBL" id="LQBQ01000037">
    <property type="protein sequence ID" value="KUJ73636.1"/>
    <property type="molecule type" value="Genomic_DNA"/>
</dbReference>
<name>A0A0X3TH62_9RHOB</name>
<dbReference type="PROSITE" id="PS51063">
    <property type="entry name" value="HTH_CRP_2"/>
    <property type="match status" value="1"/>
</dbReference>
<dbReference type="Gene3D" id="1.10.10.10">
    <property type="entry name" value="Winged helix-like DNA-binding domain superfamily/Winged helix DNA-binding domain"/>
    <property type="match status" value="1"/>
</dbReference>
<evidence type="ECO:0000259" key="4">
    <source>
        <dbReference type="PROSITE" id="PS50042"/>
    </source>
</evidence>
<dbReference type="InterPro" id="IPR012318">
    <property type="entry name" value="HTH_CRP"/>
</dbReference>
<dbReference type="STRING" id="1685379.AVO45_13630"/>
<dbReference type="InterPro" id="IPR014710">
    <property type="entry name" value="RmlC-like_jellyroll"/>
</dbReference>
<dbReference type="Pfam" id="PF00027">
    <property type="entry name" value="cNMP_binding"/>
    <property type="match status" value="1"/>
</dbReference>
<evidence type="ECO:0000256" key="2">
    <source>
        <dbReference type="ARBA" id="ARBA00023125"/>
    </source>
</evidence>
<dbReference type="InterPro" id="IPR036390">
    <property type="entry name" value="WH_DNA-bd_sf"/>
</dbReference>
<evidence type="ECO:0000313" key="7">
    <source>
        <dbReference type="Proteomes" id="UP000053791"/>
    </source>
</evidence>
<dbReference type="SMART" id="SM00419">
    <property type="entry name" value="HTH_CRP"/>
    <property type="match status" value="1"/>
</dbReference>
<dbReference type="InterPro" id="IPR018490">
    <property type="entry name" value="cNMP-bd_dom_sf"/>
</dbReference>
<evidence type="ECO:0000313" key="6">
    <source>
        <dbReference type="EMBL" id="KUJ73636.1"/>
    </source>
</evidence>
<proteinExistence type="predicted"/>
<keyword evidence="7" id="KW-1185">Reference proteome</keyword>
<dbReference type="Pfam" id="PF13545">
    <property type="entry name" value="HTH_Crp_2"/>
    <property type="match status" value="1"/>
</dbReference>
<dbReference type="SUPFAM" id="SSF51206">
    <property type="entry name" value="cAMP-binding domain-like"/>
    <property type="match status" value="1"/>
</dbReference>
<gene>
    <name evidence="6" type="ORF">AVO45_13630</name>
</gene>
<dbReference type="PANTHER" id="PTHR24567">
    <property type="entry name" value="CRP FAMILY TRANSCRIPTIONAL REGULATORY PROTEIN"/>
    <property type="match status" value="1"/>
</dbReference>
<dbReference type="PANTHER" id="PTHR24567:SF74">
    <property type="entry name" value="HTH-TYPE TRANSCRIPTIONAL REGULATOR ARCR"/>
    <property type="match status" value="1"/>
</dbReference>
<dbReference type="GO" id="GO:0003700">
    <property type="term" value="F:DNA-binding transcription factor activity"/>
    <property type="evidence" value="ECO:0007669"/>
    <property type="project" value="TreeGrafter"/>
</dbReference>
<dbReference type="CDD" id="cd00038">
    <property type="entry name" value="CAP_ED"/>
    <property type="match status" value="1"/>
</dbReference>
<keyword evidence="3" id="KW-0804">Transcription</keyword>
<dbReference type="PROSITE" id="PS50042">
    <property type="entry name" value="CNMP_BINDING_3"/>
    <property type="match status" value="1"/>
</dbReference>
<evidence type="ECO:0000259" key="5">
    <source>
        <dbReference type="PROSITE" id="PS51063"/>
    </source>
</evidence>
<comment type="caution">
    <text evidence="6">The sequence shown here is derived from an EMBL/GenBank/DDBJ whole genome shotgun (WGS) entry which is preliminary data.</text>
</comment>
<evidence type="ECO:0008006" key="8">
    <source>
        <dbReference type="Google" id="ProtNLM"/>
    </source>
</evidence>
<dbReference type="SUPFAM" id="SSF46785">
    <property type="entry name" value="Winged helix' DNA-binding domain"/>
    <property type="match status" value="1"/>
</dbReference>
<dbReference type="GO" id="GO:0005829">
    <property type="term" value="C:cytosol"/>
    <property type="evidence" value="ECO:0007669"/>
    <property type="project" value="TreeGrafter"/>
</dbReference>
<evidence type="ECO:0000256" key="1">
    <source>
        <dbReference type="ARBA" id="ARBA00023015"/>
    </source>
</evidence>
<dbReference type="InterPro" id="IPR000595">
    <property type="entry name" value="cNMP-bd_dom"/>
</dbReference>
<dbReference type="RefSeq" id="WP_082688853.1">
    <property type="nucleotide sequence ID" value="NZ_LQBQ01000037.1"/>
</dbReference>
<keyword evidence="2" id="KW-0238">DNA-binding</keyword>
<dbReference type="GO" id="GO:0003677">
    <property type="term" value="F:DNA binding"/>
    <property type="evidence" value="ECO:0007669"/>
    <property type="project" value="UniProtKB-KW"/>
</dbReference>
<sequence length="225" mass="24412">MSMAITDTTLFEQLSQKVRDCLLSKARVQEFDRGATICLQGEPTKTMKVVQSGWVKLYRVSPNGGEAVLATLSEGQSFNEISALQGRRSPTSAEAVSDCAILNIDLANVLACPDAYREVTQAVLSAASNHIDALLDDIEQLKVKTGAQRLSDYLLSLSEAESGLNEIVLPFEKTLLAGKLGMKPESLSRAFGRLKRYGVTSNRGHVRINDVSVLRSYAEQDSACA</sequence>
<dbReference type="Proteomes" id="UP000053791">
    <property type="component" value="Unassembled WGS sequence"/>
</dbReference>
<evidence type="ECO:0000256" key="3">
    <source>
        <dbReference type="ARBA" id="ARBA00023163"/>
    </source>
</evidence>
<dbReference type="Gene3D" id="2.60.120.10">
    <property type="entry name" value="Jelly Rolls"/>
    <property type="match status" value="1"/>
</dbReference>
<organism evidence="6 7">
    <name type="scientific">Ruegeria marisrubri</name>
    <dbReference type="NCBI Taxonomy" id="1685379"/>
    <lineage>
        <taxon>Bacteria</taxon>
        <taxon>Pseudomonadati</taxon>
        <taxon>Pseudomonadota</taxon>
        <taxon>Alphaproteobacteria</taxon>
        <taxon>Rhodobacterales</taxon>
        <taxon>Roseobacteraceae</taxon>
        <taxon>Ruegeria</taxon>
    </lineage>
</organism>
<keyword evidence="1" id="KW-0805">Transcription regulation</keyword>
<protein>
    <recommendedName>
        <fullName evidence="8">Cyclic nucleotide-binding protein</fullName>
    </recommendedName>
</protein>
<dbReference type="InterPro" id="IPR050397">
    <property type="entry name" value="Env_Response_Regulators"/>
</dbReference>